<dbReference type="Proteomes" id="UP000807025">
    <property type="component" value="Unassembled WGS sequence"/>
</dbReference>
<accession>A0A9P5ZKZ8</accession>
<evidence type="ECO:0000313" key="3">
    <source>
        <dbReference type="Proteomes" id="UP000807025"/>
    </source>
</evidence>
<proteinExistence type="predicted"/>
<protein>
    <recommendedName>
        <fullName evidence="4">F-box domain-containing protein</fullName>
    </recommendedName>
</protein>
<comment type="caution">
    <text evidence="2">The sequence shown here is derived from an EMBL/GenBank/DDBJ whole genome shotgun (WGS) entry which is preliminary data.</text>
</comment>
<keyword evidence="3" id="KW-1185">Reference proteome</keyword>
<dbReference type="EMBL" id="MU154652">
    <property type="protein sequence ID" value="KAF9490008.1"/>
    <property type="molecule type" value="Genomic_DNA"/>
</dbReference>
<feature type="compositionally biased region" description="Basic and acidic residues" evidence="1">
    <location>
        <begin position="259"/>
        <end position="278"/>
    </location>
</feature>
<dbReference type="OrthoDB" id="2269034at2759"/>
<feature type="region of interest" description="Disordered" evidence="1">
    <location>
        <begin position="259"/>
        <end position="291"/>
    </location>
</feature>
<evidence type="ECO:0008006" key="4">
    <source>
        <dbReference type="Google" id="ProtNLM"/>
    </source>
</evidence>
<sequence length="649" mass="72187">MREGPSRLESGAAPCNEHCGIHSLRISVSCAVRTSLRQPGVVIARLSSEDLRKPEVDGMDEARMSAVSAFSPGLYSDAGSNLLDERDIANESQIVWSSIVCNMWHVAIISSELLFVVQTQIKDSISTILPHFPLYPRTPMSTVTHSPRQRGISKLHEELLLEIFTLVSTTQYSVEGRCVPPSHSLLTISHVCRSWRTAVRGAPKLWSFISGVESPLLMREVIVMSQQIPLVLSNYFDNDEGGADDEDDAKELHAIEELDSHGMEARGHHGDEGINTEHDVEEENDEGDAKTYPLRRGAASMLFAELHRMAAIRILVHYEDALTLPTLLAAAAPLLESLDLKVEDLDKPLVLIPFGGVSPPRLTRLALEGGLEIPWDAPVYAHLTHLHLKPSSNTDKYQYKCGYRLFAHALAQMSSLESLELVGCIPDDIFWIEAEDDIRLPRLTDLLISDYAPNCDMFLRSIECKLHTLRVAGSEDEDHEDWTDYANVYLALFNACKQHMAPQLTAHPVASFIVETGLNIISFRGLSRCRNSSEDTDTLFDVTIFHKRSDGSSPVNEEFVARALNMVPPREGRPLQLELPDDRMFDAALIAAQLDKLDEGIRHISVELVGYKGQCWCMRGHRSDLVGDENPPSAEVDDVPMLYDGSLLS</sequence>
<evidence type="ECO:0000256" key="1">
    <source>
        <dbReference type="SAM" id="MobiDB-lite"/>
    </source>
</evidence>
<organism evidence="2 3">
    <name type="scientific">Pleurotus eryngii</name>
    <name type="common">Boletus of the steppes</name>
    <dbReference type="NCBI Taxonomy" id="5323"/>
    <lineage>
        <taxon>Eukaryota</taxon>
        <taxon>Fungi</taxon>
        <taxon>Dikarya</taxon>
        <taxon>Basidiomycota</taxon>
        <taxon>Agaricomycotina</taxon>
        <taxon>Agaricomycetes</taxon>
        <taxon>Agaricomycetidae</taxon>
        <taxon>Agaricales</taxon>
        <taxon>Pleurotineae</taxon>
        <taxon>Pleurotaceae</taxon>
        <taxon>Pleurotus</taxon>
    </lineage>
</organism>
<gene>
    <name evidence="2" type="ORF">BDN71DRAFT_1455277</name>
</gene>
<reference evidence="2" key="1">
    <citation type="submission" date="2020-11" db="EMBL/GenBank/DDBJ databases">
        <authorList>
            <consortium name="DOE Joint Genome Institute"/>
            <person name="Ahrendt S."/>
            <person name="Riley R."/>
            <person name="Andreopoulos W."/>
            <person name="Labutti K."/>
            <person name="Pangilinan J."/>
            <person name="Ruiz-Duenas F.J."/>
            <person name="Barrasa J.M."/>
            <person name="Sanchez-Garcia M."/>
            <person name="Camarero S."/>
            <person name="Miyauchi S."/>
            <person name="Serrano A."/>
            <person name="Linde D."/>
            <person name="Babiker R."/>
            <person name="Drula E."/>
            <person name="Ayuso-Fernandez I."/>
            <person name="Pacheco R."/>
            <person name="Padilla G."/>
            <person name="Ferreira P."/>
            <person name="Barriuso J."/>
            <person name="Kellner H."/>
            <person name="Castanera R."/>
            <person name="Alfaro M."/>
            <person name="Ramirez L."/>
            <person name="Pisabarro A.G."/>
            <person name="Kuo A."/>
            <person name="Tritt A."/>
            <person name="Lipzen A."/>
            <person name="He G."/>
            <person name="Yan M."/>
            <person name="Ng V."/>
            <person name="Cullen D."/>
            <person name="Martin F."/>
            <person name="Rosso M.-N."/>
            <person name="Henrissat B."/>
            <person name="Hibbett D."/>
            <person name="Martinez A.T."/>
            <person name="Grigoriev I.V."/>
        </authorList>
    </citation>
    <scope>NUCLEOTIDE SEQUENCE</scope>
    <source>
        <strain evidence="2">ATCC 90797</strain>
    </source>
</reference>
<evidence type="ECO:0000313" key="2">
    <source>
        <dbReference type="EMBL" id="KAF9490008.1"/>
    </source>
</evidence>
<dbReference type="Gene3D" id="1.20.1280.50">
    <property type="match status" value="1"/>
</dbReference>
<dbReference type="AlphaFoldDB" id="A0A9P5ZKZ8"/>
<name>A0A9P5ZKZ8_PLEER</name>